<dbReference type="Proteomes" id="UP000019140">
    <property type="component" value="Unassembled WGS sequence"/>
</dbReference>
<proteinExistence type="predicted"/>
<feature type="region of interest" description="Disordered" evidence="1">
    <location>
        <begin position="1"/>
        <end position="23"/>
    </location>
</feature>
<gene>
    <name evidence="2" type="ORF">ETSY2_33360</name>
</gene>
<evidence type="ECO:0000313" key="2">
    <source>
        <dbReference type="EMBL" id="ETX03473.1"/>
    </source>
</evidence>
<reference evidence="2 3" key="1">
    <citation type="journal article" date="2014" name="Nature">
        <title>An environmental bacterial taxon with a large and distinct metabolic repertoire.</title>
        <authorList>
            <person name="Wilson M.C."/>
            <person name="Mori T."/>
            <person name="Ruckert C."/>
            <person name="Uria A.R."/>
            <person name="Helf M.J."/>
            <person name="Takada K."/>
            <person name="Gernert C."/>
            <person name="Steffens U.A."/>
            <person name="Heycke N."/>
            <person name="Schmitt S."/>
            <person name="Rinke C."/>
            <person name="Helfrich E.J."/>
            <person name="Brachmann A.O."/>
            <person name="Gurgui C."/>
            <person name="Wakimoto T."/>
            <person name="Kracht M."/>
            <person name="Crusemann M."/>
            <person name="Hentschel U."/>
            <person name="Abe I."/>
            <person name="Matsunaga S."/>
            <person name="Kalinowski J."/>
            <person name="Takeyama H."/>
            <person name="Piel J."/>
        </authorList>
    </citation>
    <scope>NUCLEOTIDE SEQUENCE [LARGE SCALE GENOMIC DNA]</scope>
    <source>
        <strain evidence="3">TSY2</strain>
    </source>
</reference>
<sequence>MENSDSHELEIQIKPTARKQPVDEEQFSEVAVTALFNAHIATRNSERQAIWQRYNAMFLVNSIVIGVLSRETLNFLESIIDISFGICICILW</sequence>
<organism evidence="2 3">
    <name type="scientific">Candidatus Entotheonella gemina</name>
    <dbReference type="NCBI Taxonomy" id="1429439"/>
    <lineage>
        <taxon>Bacteria</taxon>
        <taxon>Pseudomonadati</taxon>
        <taxon>Nitrospinota/Tectimicrobiota group</taxon>
        <taxon>Candidatus Tectimicrobiota</taxon>
        <taxon>Candidatus Entotheonellia</taxon>
        <taxon>Candidatus Entotheonellales</taxon>
        <taxon>Candidatus Entotheonellaceae</taxon>
        <taxon>Candidatus Entotheonella</taxon>
    </lineage>
</organism>
<evidence type="ECO:0000256" key="1">
    <source>
        <dbReference type="SAM" id="MobiDB-lite"/>
    </source>
</evidence>
<evidence type="ECO:0000313" key="3">
    <source>
        <dbReference type="Proteomes" id="UP000019140"/>
    </source>
</evidence>
<protein>
    <recommendedName>
        <fullName evidence="4">Cation-transporting P-type ATPase N-terminal domain-containing protein</fullName>
    </recommendedName>
</protein>
<dbReference type="HOGENOM" id="CLU_2407791_0_0_7"/>
<feature type="compositionally biased region" description="Basic and acidic residues" evidence="1">
    <location>
        <begin position="1"/>
        <end position="11"/>
    </location>
</feature>
<name>W4LZY9_9BACT</name>
<dbReference type="EMBL" id="AZHX01001428">
    <property type="protein sequence ID" value="ETX03473.1"/>
    <property type="molecule type" value="Genomic_DNA"/>
</dbReference>
<keyword evidence="3" id="KW-1185">Reference proteome</keyword>
<dbReference type="AlphaFoldDB" id="W4LZY9"/>
<comment type="caution">
    <text evidence="2">The sequence shown here is derived from an EMBL/GenBank/DDBJ whole genome shotgun (WGS) entry which is preliminary data.</text>
</comment>
<accession>W4LZY9</accession>
<evidence type="ECO:0008006" key="4">
    <source>
        <dbReference type="Google" id="ProtNLM"/>
    </source>
</evidence>